<feature type="signal peptide" evidence="2">
    <location>
        <begin position="1"/>
        <end position="16"/>
    </location>
</feature>
<sequence>MIALLLLSLCLGNIVGHRLDNFLFKPVLDFIGSEVTPAIPKTSIDEFQNPVEDAIFSELRDNDSAKGVQRRGEVGRKDLLQHLYAAYGCLSSFEGWTKSKDNVDFDLQPSKGFECKRSEPPKDDLPIEIFGQNQLQTPPDGQSNERTLSKDKSSLTGNKFPRALPVSHFADFYQDLLIDTSKIDAKRAGTAPVIGCDCKVKIDLLDLGQQHYPRYLMNAVCQNSQAPNQYPQKCWRGSYCKPLEYKVKVLTPRSLLEPTQNDPALAWLPDELRQEWKFKTVTVAAGCFCSY</sequence>
<dbReference type="InterPro" id="IPR029034">
    <property type="entry name" value="Cystine-knot_cytokine"/>
</dbReference>
<gene>
    <name evidence="4" type="primary">LOC105224960</name>
</gene>
<dbReference type="KEGG" id="bdr:105224960"/>
<dbReference type="Proteomes" id="UP001652620">
    <property type="component" value="Chromosome 4"/>
</dbReference>
<feature type="compositionally biased region" description="Polar residues" evidence="1">
    <location>
        <begin position="132"/>
        <end position="146"/>
    </location>
</feature>
<evidence type="ECO:0000313" key="4">
    <source>
        <dbReference type="RefSeq" id="XP_029405528.2"/>
    </source>
</evidence>
<proteinExistence type="predicted"/>
<dbReference type="PANTHER" id="PTHR39940">
    <property type="entry name" value="PROTHORACICOTROPIC HORMONE, ISOFORM F"/>
    <property type="match status" value="1"/>
</dbReference>
<reference evidence="4" key="1">
    <citation type="submission" date="2025-08" db="UniProtKB">
        <authorList>
            <consortium name="RefSeq"/>
        </authorList>
    </citation>
    <scope>IDENTIFICATION</scope>
    <source>
        <tissue evidence="4">Adult</tissue>
    </source>
</reference>
<dbReference type="RefSeq" id="XP_029405528.2">
    <property type="nucleotide sequence ID" value="XM_029549668.2"/>
</dbReference>
<feature type="region of interest" description="Disordered" evidence="1">
    <location>
        <begin position="132"/>
        <end position="156"/>
    </location>
</feature>
<keyword evidence="3" id="KW-1185">Reference proteome</keyword>
<dbReference type="OrthoDB" id="5950649at2759"/>
<evidence type="ECO:0000256" key="1">
    <source>
        <dbReference type="SAM" id="MobiDB-lite"/>
    </source>
</evidence>
<organism evidence="3 4">
    <name type="scientific">Bactrocera dorsalis</name>
    <name type="common">Oriental fruit fly</name>
    <name type="synonym">Dacus dorsalis</name>
    <dbReference type="NCBI Taxonomy" id="27457"/>
    <lineage>
        <taxon>Eukaryota</taxon>
        <taxon>Metazoa</taxon>
        <taxon>Ecdysozoa</taxon>
        <taxon>Arthropoda</taxon>
        <taxon>Hexapoda</taxon>
        <taxon>Insecta</taxon>
        <taxon>Pterygota</taxon>
        <taxon>Neoptera</taxon>
        <taxon>Endopterygota</taxon>
        <taxon>Diptera</taxon>
        <taxon>Brachycera</taxon>
        <taxon>Muscomorpha</taxon>
        <taxon>Tephritoidea</taxon>
        <taxon>Tephritidae</taxon>
        <taxon>Bactrocera</taxon>
        <taxon>Bactrocera</taxon>
    </lineage>
</organism>
<dbReference type="Gene3D" id="2.10.90.10">
    <property type="entry name" value="Cystine-knot cytokines"/>
    <property type="match status" value="1"/>
</dbReference>
<dbReference type="SUPFAM" id="SSF57501">
    <property type="entry name" value="Cystine-knot cytokines"/>
    <property type="match status" value="1"/>
</dbReference>
<dbReference type="AlphaFoldDB" id="A0A8N4KYX4"/>
<evidence type="ECO:0000256" key="2">
    <source>
        <dbReference type="SAM" id="SignalP"/>
    </source>
</evidence>
<dbReference type="InterPro" id="IPR052876">
    <property type="entry name" value="Insect_Hormone_Regulators"/>
</dbReference>
<evidence type="ECO:0000313" key="3">
    <source>
        <dbReference type="Proteomes" id="UP001652620"/>
    </source>
</evidence>
<keyword evidence="2" id="KW-0732">Signal</keyword>
<feature type="chain" id="PRO_5046372373" evidence="2">
    <location>
        <begin position="17"/>
        <end position="291"/>
    </location>
</feature>
<dbReference type="PANTHER" id="PTHR39940:SF1">
    <property type="entry name" value="PROTHORACICOTROPIC HORMONE, ISOFORM F"/>
    <property type="match status" value="1"/>
</dbReference>
<protein>
    <submittedName>
        <fullName evidence="4">Uncharacterized protein LOC105224960</fullName>
    </submittedName>
</protein>
<accession>A0A8N4KYX4</accession>
<dbReference type="GeneID" id="105224960"/>
<name>A0A8N4KYX4_BACDO</name>
<dbReference type="GO" id="GO:0018445">
    <property type="term" value="F:prothoracicotrophic hormone activity"/>
    <property type="evidence" value="ECO:0007669"/>
    <property type="project" value="TreeGrafter"/>
</dbReference>